<feature type="compositionally biased region" description="Basic and acidic residues" evidence="2">
    <location>
        <begin position="621"/>
        <end position="631"/>
    </location>
</feature>
<feature type="region of interest" description="Disordered" evidence="2">
    <location>
        <begin position="795"/>
        <end position="1092"/>
    </location>
</feature>
<dbReference type="EMBL" id="JH992983">
    <property type="protein sequence ID" value="EKX48968.1"/>
    <property type="molecule type" value="Genomic_DNA"/>
</dbReference>
<evidence type="ECO:0000313" key="5">
    <source>
        <dbReference type="Proteomes" id="UP000011087"/>
    </source>
</evidence>
<reference evidence="3 5" key="1">
    <citation type="journal article" date="2012" name="Nature">
        <title>Algal genomes reveal evolutionary mosaicism and the fate of nucleomorphs.</title>
        <authorList>
            <consortium name="DOE Joint Genome Institute"/>
            <person name="Curtis B.A."/>
            <person name="Tanifuji G."/>
            <person name="Burki F."/>
            <person name="Gruber A."/>
            <person name="Irimia M."/>
            <person name="Maruyama S."/>
            <person name="Arias M.C."/>
            <person name="Ball S.G."/>
            <person name="Gile G.H."/>
            <person name="Hirakawa Y."/>
            <person name="Hopkins J.F."/>
            <person name="Kuo A."/>
            <person name="Rensing S.A."/>
            <person name="Schmutz J."/>
            <person name="Symeonidi A."/>
            <person name="Elias M."/>
            <person name="Eveleigh R.J."/>
            <person name="Herman E.K."/>
            <person name="Klute M.J."/>
            <person name="Nakayama T."/>
            <person name="Obornik M."/>
            <person name="Reyes-Prieto A."/>
            <person name="Armbrust E.V."/>
            <person name="Aves S.J."/>
            <person name="Beiko R.G."/>
            <person name="Coutinho P."/>
            <person name="Dacks J.B."/>
            <person name="Durnford D.G."/>
            <person name="Fast N.M."/>
            <person name="Green B.R."/>
            <person name="Grisdale C.J."/>
            <person name="Hempel F."/>
            <person name="Henrissat B."/>
            <person name="Hoppner M.P."/>
            <person name="Ishida K."/>
            <person name="Kim E."/>
            <person name="Koreny L."/>
            <person name="Kroth P.G."/>
            <person name="Liu Y."/>
            <person name="Malik S.B."/>
            <person name="Maier U.G."/>
            <person name="McRose D."/>
            <person name="Mock T."/>
            <person name="Neilson J.A."/>
            <person name="Onodera N.T."/>
            <person name="Poole A.M."/>
            <person name="Pritham E.J."/>
            <person name="Richards T.A."/>
            <person name="Rocap G."/>
            <person name="Roy S.W."/>
            <person name="Sarai C."/>
            <person name="Schaack S."/>
            <person name="Shirato S."/>
            <person name="Slamovits C.H."/>
            <person name="Spencer D.F."/>
            <person name="Suzuki S."/>
            <person name="Worden A.Z."/>
            <person name="Zauner S."/>
            <person name="Barry K."/>
            <person name="Bell C."/>
            <person name="Bharti A.K."/>
            <person name="Crow J.A."/>
            <person name="Grimwood J."/>
            <person name="Kramer R."/>
            <person name="Lindquist E."/>
            <person name="Lucas S."/>
            <person name="Salamov A."/>
            <person name="McFadden G.I."/>
            <person name="Lane C.E."/>
            <person name="Keeling P.J."/>
            <person name="Gray M.W."/>
            <person name="Grigoriev I.V."/>
            <person name="Archibald J.M."/>
        </authorList>
    </citation>
    <scope>NUCLEOTIDE SEQUENCE</scope>
    <source>
        <strain evidence="3 5">CCMP2712</strain>
    </source>
</reference>
<feature type="compositionally biased region" description="Basic and acidic residues" evidence="2">
    <location>
        <begin position="935"/>
        <end position="947"/>
    </location>
</feature>
<evidence type="ECO:0000313" key="3">
    <source>
        <dbReference type="EMBL" id="EKX48968.1"/>
    </source>
</evidence>
<feature type="compositionally biased region" description="Low complexity" evidence="2">
    <location>
        <begin position="1083"/>
        <end position="1092"/>
    </location>
</feature>
<evidence type="ECO:0000313" key="4">
    <source>
        <dbReference type="EnsemblProtists" id="EKX48968"/>
    </source>
</evidence>
<organism evidence="3">
    <name type="scientific">Guillardia theta (strain CCMP2712)</name>
    <name type="common">Cryptophyte</name>
    <dbReference type="NCBI Taxonomy" id="905079"/>
    <lineage>
        <taxon>Eukaryota</taxon>
        <taxon>Cryptophyceae</taxon>
        <taxon>Pyrenomonadales</taxon>
        <taxon>Geminigeraceae</taxon>
        <taxon>Guillardia</taxon>
    </lineage>
</organism>
<feature type="coiled-coil region" evidence="1">
    <location>
        <begin position="191"/>
        <end position="244"/>
    </location>
</feature>
<feature type="compositionally biased region" description="Basic and acidic residues" evidence="2">
    <location>
        <begin position="489"/>
        <end position="511"/>
    </location>
</feature>
<evidence type="ECO:0000256" key="1">
    <source>
        <dbReference type="SAM" id="Coils"/>
    </source>
</evidence>
<feature type="compositionally biased region" description="Basic and acidic residues" evidence="2">
    <location>
        <begin position="98"/>
        <end position="117"/>
    </location>
</feature>
<dbReference type="AlphaFoldDB" id="L1JKC4"/>
<feature type="compositionally biased region" description="Basic and acidic residues" evidence="2">
    <location>
        <begin position="865"/>
        <end position="880"/>
    </location>
</feature>
<keyword evidence="5" id="KW-1185">Reference proteome</keyword>
<feature type="compositionally biased region" description="Basic and acidic residues" evidence="2">
    <location>
        <begin position="961"/>
        <end position="991"/>
    </location>
</feature>
<dbReference type="OMA" id="RMQRIQK"/>
<dbReference type="KEGG" id="gtt:GUITHDRAFT_136168"/>
<feature type="compositionally biased region" description="Basic and acidic residues" evidence="2">
    <location>
        <begin position="79"/>
        <end position="88"/>
    </location>
</feature>
<feature type="compositionally biased region" description="Basic and acidic residues" evidence="2">
    <location>
        <begin position="835"/>
        <end position="848"/>
    </location>
</feature>
<gene>
    <name evidence="3" type="ORF">GUITHDRAFT_136168</name>
</gene>
<reference evidence="4" key="3">
    <citation type="submission" date="2015-06" db="UniProtKB">
        <authorList>
            <consortium name="EnsemblProtists"/>
        </authorList>
    </citation>
    <scope>IDENTIFICATION</scope>
</reference>
<keyword evidence="1" id="KW-0175">Coiled coil</keyword>
<protein>
    <submittedName>
        <fullName evidence="3 4">Uncharacterized protein</fullName>
    </submittedName>
</protein>
<feature type="region of interest" description="Disordered" evidence="2">
    <location>
        <begin position="25"/>
        <end position="149"/>
    </location>
</feature>
<dbReference type="EnsemblProtists" id="EKX48968">
    <property type="protein sequence ID" value="EKX48968"/>
    <property type="gene ID" value="GUITHDRAFT_136168"/>
</dbReference>
<dbReference type="HOGENOM" id="CLU_284483_0_0_1"/>
<dbReference type="STRING" id="905079.L1JKC4"/>
<name>L1JKC4_GUITC</name>
<feature type="compositionally biased region" description="Low complexity" evidence="2">
    <location>
        <begin position="992"/>
        <end position="1003"/>
    </location>
</feature>
<dbReference type="GeneID" id="17305662"/>
<feature type="region of interest" description="Disordered" evidence="2">
    <location>
        <begin position="489"/>
        <end position="512"/>
    </location>
</feature>
<feature type="region of interest" description="Disordered" evidence="2">
    <location>
        <begin position="327"/>
        <end position="359"/>
    </location>
</feature>
<sequence length="1092" mass="123829">MVSPRHRSLAASPDLLLQLIFGNESAKGSKKSKSTAIKQRQLHAAADPNREKVSGTSIFIPTFSEPESIRLPRLPTPDQRADPQRDNLRANPYGLQTHRGDFGRREEHRASDEENRHENRRPRSSSPRDMHSDRSSDVGEPLDVREEISNLSRADGRAWEESEYENLKDPILQGFRDVRFQCQVLKKKEGSREFAAEHKNLEGKLARLEKQVILRKHKEVKKDSGALQRNLKEAREQMQVLASTFLPPPLSLLATMAQAADDVIILTQKLQDVETKYAQCRVDKDHLERSFNVEMEVLRKQIHELEDSLSSSRSELSGSLARLKEAKEKAAAEEKQRKEAEASYRMMEEEGEKKSQEMSALRVGKSNLERQLMSLESELENERVRVKMEESRHQLERERLLERSRALEEELAAGRLLGAEVEVVALAVKRSKLEVKSYQKRLELAEKQLEDANKSKMEAMSNAQQASLLAKEEAMSALQEEISTLRKQLEGVREEKAEAARRSQEDGKRMQQEITTLTESVAEASRARFKAQELARKEQETLYEEVKKAQEDAARSGKQLNELKDQMYAERETAHKREMELREREMKLKLQVEEAKLQVQELQAASDSHKSTTESLTGKLNEAKKRIASLEEKEDGEEERAELRQRMKEKEKELTRLRASMLELEERLREKEEVVENLKREIMLGRRRQEDAEEQIPRLRAEKEVLQGMTNQLMAQLMDMRVDKLTALRGEKMTQQEKLEALQSMMEKARQHSKALAAISDRLPEARRSAISRFLHDLQSSRASSRQSMATLGLDDEDAPLSELSSVSSSSFLRKDSSRPADPPPTVQQQQRTRAAQEEQLRNEREQLEDGVEEVVLQDAANSRPQDEEKQPVEEEDHKQQQQQQQQQQQDEEDAQFLDRGDGAISPDSNEGDGSANYDSTFLLSVDGDMEEEKEGGGRSVGEEEGSRLLASISVLSDQQEEGKGVDGKEGGGEEETSHRSNAEEEEDARRAAAAVKIQARARGMAGRQQVRELLLSAMEEAEGEEESREDSLRSHASVPDGGGRVRELLVPNPPSESRPTSSSSFRRGSRPNSGTRGGSRPGSGSSEKQKM</sequence>
<feature type="compositionally biased region" description="Basic and acidic residues" evidence="2">
    <location>
        <begin position="126"/>
        <end position="149"/>
    </location>
</feature>
<dbReference type="PROSITE" id="PS50096">
    <property type="entry name" value="IQ"/>
    <property type="match status" value="1"/>
</dbReference>
<feature type="compositionally biased region" description="Low complexity" evidence="2">
    <location>
        <begin position="801"/>
        <end position="812"/>
    </location>
</feature>
<accession>L1JKC4</accession>
<proteinExistence type="predicted"/>
<feature type="compositionally biased region" description="Basic and acidic residues" evidence="2">
    <location>
        <begin position="327"/>
        <end position="356"/>
    </location>
</feature>
<feature type="compositionally biased region" description="Low complexity" evidence="2">
    <location>
        <begin position="1058"/>
        <end position="1075"/>
    </location>
</feature>
<feature type="region of interest" description="Disordered" evidence="2">
    <location>
        <begin position="603"/>
        <end position="641"/>
    </location>
</feature>
<dbReference type="RefSeq" id="XP_005835948.1">
    <property type="nucleotide sequence ID" value="XM_005835891.1"/>
</dbReference>
<feature type="compositionally biased region" description="Acidic residues" evidence="2">
    <location>
        <begin position="1020"/>
        <end position="1029"/>
    </location>
</feature>
<evidence type="ECO:0000256" key="2">
    <source>
        <dbReference type="SAM" id="MobiDB-lite"/>
    </source>
</evidence>
<reference evidence="5" key="2">
    <citation type="submission" date="2012-11" db="EMBL/GenBank/DDBJ databases">
        <authorList>
            <person name="Kuo A."/>
            <person name="Curtis B.A."/>
            <person name="Tanifuji G."/>
            <person name="Burki F."/>
            <person name="Gruber A."/>
            <person name="Irimia M."/>
            <person name="Maruyama S."/>
            <person name="Arias M.C."/>
            <person name="Ball S.G."/>
            <person name="Gile G.H."/>
            <person name="Hirakawa Y."/>
            <person name="Hopkins J.F."/>
            <person name="Rensing S.A."/>
            <person name="Schmutz J."/>
            <person name="Symeonidi A."/>
            <person name="Elias M."/>
            <person name="Eveleigh R.J."/>
            <person name="Herman E.K."/>
            <person name="Klute M.J."/>
            <person name="Nakayama T."/>
            <person name="Obornik M."/>
            <person name="Reyes-Prieto A."/>
            <person name="Armbrust E.V."/>
            <person name="Aves S.J."/>
            <person name="Beiko R.G."/>
            <person name="Coutinho P."/>
            <person name="Dacks J.B."/>
            <person name="Durnford D.G."/>
            <person name="Fast N.M."/>
            <person name="Green B.R."/>
            <person name="Grisdale C."/>
            <person name="Hempe F."/>
            <person name="Henrissat B."/>
            <person name="Hoppner M.P."/>
            <person name="Ishida K.-I."/>
            <person name="Kim E."/>
            <person name="Koreny L."/>
            <person name="Kroth P.G."/>
            <person name="Liu Y."/>
            <person name="Malik S.-B."/>
            <person name="Maier U.G."/>
            <person name="McRose D."/>
            <person name="Mock T."/>
            <person name="Neilson J.A."/>
            <person name="Onodera N.T."/>
            <person name="Poole A.M."/>
            <person name="Pritham E.J."/>
            <person name="Richards T.A."/>
            <person name="Rocap G."/>
            <person name="Roy S.W."/>
            <person name="Sarai C."/>
            <person name="Schaack S."/>
            <person name="Shirato S."/>
            <person name="Slamovits C.H."/>
            <person name="Spencer D.F."/>
            <person name="Suzuki S."/>
            <person name="Worden A.Z."/>
            <person name="Zauner S."/>
            <person name="Barry K."/>
            <person name="Bell C."/>
            <person name="Bharti A.K."/>
            <person name="Crow J.A."/>
            <person name="Grimwood J."/>
            <person name="Kramer R."/>
            <person name="Lindquist E."/>
            <person name="Lucas S."/>
            <person name="Salamov A."/>
            <person name="McFadden G.I."/>
            <person name="Lane C.E."/>
            <person name="Keeling P.J."/>
            <person name="Gray M.W."/>
            <person name="Grigoriev I.V."/>
            <person name="Archibald J.M."/>
        </authorList>
    </citation>
    <scope>NUCLEOTIDE SEQUENCE</scope>
    <source>
        <strain evidence="5">CCMP2712</strain>
    </source>
</reference>
<dbReference type="PaxDb" id="55529-EKX48968"/>
<dbReference type="Proteomes" id="UP000011087">
    <property type="component" value="Unassembled WGS sequence"/>
</dbReference>